<dbReference type="OrthoDB" id="8477889at2"/>
<keyword evidence="5 6" id="KW-0472">Membrane</keyword>
<dbReference type="InterPro" id="IPR030922">
    <property type="entry name" value="LptF"/>
</dbReference>
<evidence type="ECO:0000256" key="2">
    <source>
        <dbReference type="ARBA" id="ARBA00022475"/>
    </source>
</evidence>
<dbReference type="eggNOG" id="COG0795">
    <property type="taxonomic scope" value="Bacteria"/>
</dbReference>
<dbReference type="Pfam" id="PF03739">
    <property type="entry name" value="LptF_LptG"/>
    <property type="match status" value="1"/>
</dbReference>
<evidence type="ECO:0000256" key="1">
    <source>
        <dbReference type="ARBA" id="ARBA00004651"/>
    </source>
</evidence>
<evidence type="ECO:0000256" key="4">
    <source>
        <dbReference type="ARBA" id="ARBA00022989"/>
    </source>
</evidence>
<evidence type="ECO:0000256" key="6">
    <source>
        <dbReference type="SAM" id="Phobius"/>
    </source>
</evidence>
<organism evidence="7 8">
    <name type="scientific">Wenxinia marina DSM 24838</name>
    <dbReference type="NCBI Taxonomy" id="1123501"/>
    <lineage>
        <taxon>Bacteria</taxon>
        <taxon>Pseudomonadati</taxon>
        <taxon>Pseudomonadota</taxon>
        <taxon>Alphaproteobacteria</taxon>
        <taxon>Rhodobacterales</taxon>
        <taxon>Roseobacteraceae</taxon>
        <taxon>Wenxinia</taxon>
    </lineage>
</organism>
<dbReference type="PANTHER" id="PTHR33529">
    <property type="entry name" value="SLR0882 PROTEIN-RELATED"/>
    <property type="match status" value="1"/>
</dbReference>
<keyword evidence="8" id="KW-1185">Reference proteome</keyword>
<feature type="transmembrane region" description="Helical" evidence="6">
    <location>
        <begin position="12"/>
        <end position="29"/>
    </location>
</feature>
<dbReference type="NCBIfam" id="TIGR04407">
    <property type="entry name" value="LptF_YjgP"/>
    <property type="match status" value="1"/>
</dbReference>
<feature type="transmembrane region" description="Helical" evidence="6">
    <location>
        <begin position="49"/>
        <end position="76"/>
    </location>
</feature>
<accession>A0A0D0PZV0</accession>
<dbReference type="GO" id="GO:0015920">
    <property type="term" value="P:lipopolysaccharide transport"/>
    <property type="evidence" value="ECO:0007669"/>
    <property type="project" value="TreeGrafter"/>
</dbReference>
<feature type="transmembrane region" description="Helical" evidence="6">
    <location>
        <begin position="311"/>
        <end position="336"/>
    </location>
</feature>
<keyword evidence="2" id="KW-1003">Cell membrane</keyword>
<dbReference type="PATRIC" id="fig|1123501.6.peg.3746"/>
<feature type="transmembrane region" description="Helical" evidence="6">
    <location>
        <begin position="342"/>
        <end position="361"/>
    </location>
</feature>
<dbReference type="RefSeq" id="WP_018302107.1">
    <property type="nucleotide sequence ID" value="NZ_KB902281.1"/>
</dbReference>
<evidence type="ECO:0000313" key="7">
    <source>
        <dbReference type="EMBL" id="KIQ67889.1"/>
    </source>
</evidence>
<dbReference type="EMBL" id="AONG01000019">
    <property type="protein sequence ID" value="KIQ67889.1"/>
    <property type="molecule type" value="Genomic_DNA"/>
</dbReference>
<feature type="transmembrane region" description="Helical" evidence="6">
    <location>
        <begin position="103"/>
        <end position="122"/>
    </location>
</feature>
<gene>
    <name evidence="7" type="ORF">Wenmar_03619</name>
</gene>
<feature type="transmembrane region" description="Helical" evidence="6">
    <location>
        <begin position="280"/>
        <end position="299"/>
    </location>
</feature>
<dbReference type="AlphaFoldDB" id="A0A0D0PZV0"/>
<comment type="subcellular location">
    <subcellularLocation>
        <location evidence="1">Cell membrane</location>
        <topology evidence="1">Multi-pass membrane protein</topology>
    </subcellularLocation>
</comment>
<dbReference type="Proteomes" id="UP000035100">
    <property type="component" value="Unassembled WGS sequence"/>
</dbReference>
<keyword evidence="4 6" id="KW-1133">Transmembrane helix</keyword>
<sequence length="376" mass="40497">MGRFDRYVLSQLLWLFGLSALVLIMVYWINRAVGLFDQIISDGQGIGVFLELTVLALPQLIGIVVPISTVIAAIYVTNRLTAESELTVVRATGFSPWRLARPFAVFGLMIALVMSVLTHVLIPAAAARLADRQDEIAENATARLLREGQFLAPVEGMTIYIRDVTPDGEIRDLFLADTREPEAQITYTATRAFLVRTDAGPQLVMIDGMVQTLSAATGRLGVTTFEELAYDVASLLPSGGDAARRPREVPTPELLTAGPDLQAETGWTEGELVAEGHERIADALLACVGALIGFAALIVGGFSRFGVWRQILLAIGLTVVVKGLEGWVTSVVAGAAGRWPLLYLPTATGAAMVLVLLTIAARPELLRRRPRREAAA</sequence>
<proteinExistence type="predicted"/>
<evidence type="ECO:0000256" key="5">
    <source>
        <dbReference type="ARBA" id="ARBA00023136"/>
    </source>
</evidence>
<protein>
    <submittedName>
        <fullName evidence="7">Putative permease</fullName>
    </submittedName>
</protein>
<keyword evidence="3 6" id="KW-0812">Transmembrane</keyword>
<dbReference type="GO" id="GO:0043190">
    <property type="term" value="C:ATP-binding cassette (ABC) transporter complex"/>
    <property type="evidence" value="ECO:0007669"/>
    <property type="project" value="InterPro"/>
</dbReference>
<comment type="caution">
    <text evidence="7">The sequence shown here is derived from an EMBL/GenBank/DDBJ whole genome shotgun (WGS) entry which is preliminary data.</text>
</comment>
<evidence type="ECO:0000313" key="8">
    <source>
        <dbReference type="Proteomes" id="UP000035100"/>
    </source>
</evidence>
<evidence type="ECO:0000256" key="3">
    <source>
        <dbReference type="ARBA" id="ARBA00022692"/>
    </source>
</evidence>
<reference evidence="7 8" key="1">
    <citation type="submission" date="2013-01" db="EMBL/GenBank/DDBJ databases">
        <authorList>
            <person name="Fiebig A."/>
            <person name="Goeker M."/>
            <person name="Klenk H.-P.P."/>
        </authorList>
    </citation>
    <scope>NUCLEOTIDE SEQUENCE [LARGE SCALE GENOMIC DNA]</scope>
    <source>
        <strain evidence="7 8">DSM 24838</strain>
    </source>
</reference>
<name>A0A0D0PZV0_9RHOB</name>
<dbReference type="STRING" id="1123501.Wenmar_03619"/>
<dbReference type="InterPro" id="IPR005495">
    <property type="entry name" value="LptG/LptF_permease"/>
</dbReference>
<dbReference type="GO" id="GO:0055085">
    <property type="term" value="P:transmembrane transport"/>
    <property type="evidence" value="ECO:0007669"/>
    <property type="project" value="InterPro"/>
</dbReference>
<dbReference type="PANTHER" id="PTHR33529:SF6">
    <property type="entry name" value="YJGP_YJGQ FAMILY PERMEASE"/>
    <property type="match status" value="1"/>
</dbReference>